<dbReference type="GO" id="GO:0005758">
    <property type="term" value="C:mitochondrial intermembrane space"/>
    <property type="evidence" value="ECO:0007669"/>
    <property type="project" value="TreeGrafter"/>
</dbReference>
<organism evidence="4 5">
    <name type="scientific">Agrilus planipennis</name>
    <name type="common">Emerald ash borer</name>
    <name type="synonym">Agrilus marcopoli</name>
    <dbReference type="NCBI Taxonomy" id="224129"/>
    <lineage>
        <taxon>Eukaryota</taxon>
        <taxon>Metazoa</taxon>
        <taxon>Ecdysozoa</taxon>
        <taxon>Arthropoda</taxon>
        <taxon>Hexapoda</taxon>
        <taxon>Insecta</taxon>
        <taxon>Pterygota</taxon>
        <taxon>Neoptera</taxon>
        <taxon>Endopterygota</taxon>
        <taxon>Coleoptera</taxon>
        <taxon>Polyphaga</taxon>
        <taxon>Elateriformia</taxon>
        <taxon>Buprestoidea</taxon>
        <taxon>Buprestidae</taxon>
        <taxon>Agrilinae</taxon>
        <taxon>Agrilus</taxon>
    </lineage>
</organism>
<dbReference type="GO" id="GO:1990050">
    <property type="term" value="F:phosphatidic acid transfer activity"/>
    <property type="evidence" value="ECO:0007669"/>
    <property type="project" value="TreeGrafter"/>
</dbReference>
<dbReference type="FunCoup" id="A0A1W4XEP7">
    <property type="interactions" value="1043"/>
</dbReference>
<evidence type="ECO:0000256" key="3">
    <source>
        <dbReference type="ARBA" id="ARBA00023706"/>
    </source>
</evidence>
<dbReference type="GeneID" id="108743539"/>
<evidence type="ECO:0000313" key="4">
    <source>
        <dbReference type="Proteomes" id="UP000192223"/>
    </source>
</evidence>
<dbReference type="GO" id="GO:0005634">
    <property type="term" value="C:nucleus"/>
    <property type="evidence" value="ECO:0007669"/>
    <property type="project" value="TreeGrafter"/>
</dbReference>
<dbReference type="PANTHER" id="PTHR46403">
    <property type="entry name" value="TP53-REGULATED INHIBITOR OF APOPTOSIS 1"/>
    <property type="match status" value="1"/>
</dbReference>
<sequence length="81" mass="9421">MNSIGTACNDLKKEYDTCFNTWFAEHFLKGNSDDSMCAPMLKIYKECVKKAMKERQIDVKEVEKDILGTENERKIPEQQGR</sequence>
<name>A0A1W4XEP7_AGRPL</name>
<comment type="catalytic activity">
    <reaction evidence="3">
        <text>a 1,2-diacyl-sn-glycero-3-phosphate(in) = a 1,2-diacyl-sn-glycero-3-phosphate(out)</text>
        <dbReference type="Rhea" id="RHEA:36435"/>
        <dbReference type="ChEBI" id="CHEBI:58608"/>
    </reaction>
</comment>
<evidence type="ECO:0000256" key="1">
    <source>
        <dbReference type="ARBA" id="ARBA00006196"/>
    </source>
</evidence>
<dbReference type="InterPro" id="IPR007918">
    <property type="entry name" value="MDM35_apoptosis"/>
</dbReference>
<dbReference type="OrthoDB" id="19091at2759"/>
<dbReference type="RefSeq" id="XP_018334611.1">
    <property type="nucleotide sequence ID" value="XM_018479109.2"/>
</dbReference>
<reference evidence="5" key="1">
    <citation type="submission" date="2025-08" db="UniProtKB">
        <authorList>
            <consortium name="RefSeq"/>
        </authorList>
    </citation>
    <scope>IDENTIFICATION</scope>
    <source>
        <tissue evidence="5">Entire body</tissue>
    </source>
</reference>
<comment type="similarity">
    <text evidence="1">Belongs to the TRIAP1/MDM35 family.</text>
</comment>
<accession>A0A1W4XEP7</accession>
<evidence type="ECO:0000313" key="5">
    <source>
        <dbReference type="RefSeq" id="XP_018334611.1"/>
    </source>
</evidence>
<keyword evidence="4" id="KW-1185">Reference proteome</keyword>
<dbReference type="PANTHER" id="PTHR46403:SF1">
    <property type="entry name" value="TP53-REGULATED INHIBITOR OF APOPTOSIS 1"/>
    <property type="match status" value="1"/>
</dbReference>
<protein>
    <submittedName>
        <fullName evidence="5">TP53-regulated inhibitor of apoptosis 1</fullName>
    </submittedName>
</protein>
<dbReference type="KEGG" id="apln:108743539"/>
<dbReference type="Proteomes" id="UP000192223">
    <property type="component" value="Unplaced"/>
</dbReference>
<dbReference type="GO" id="GO:0045332">
    <property type="term" value="P:phospholipid translocation"/>
    <property type="evidence" value="ECO:0007669"/>
    <property type="project" value="TreeGrafter"/>
</dbReference>
<evidence type="ECO:0000256" key="2">
    <source>
        <dbReference type="ARBA" id="ARBA00023157"/>
    </source>
</evidence>
<gene>
    <name evidence="5" type="primary">LOC108743539</name>
</gene>
<dbReference type="AlphaFoldDB" id="A0A1W4XEP7"/>
<dbReference type="GO" id="GO:0005829">
    <property type="term" value="C:cytosol"/>
    <property type="evidence" value="ECO:0007669"/>
    <property type="project" value="TreeGrafter"/>
</dbReference>
<dbReference type="InParanoid" id="A0A1W4XEP7"/>
<proteinExistence type="inferred from homology"/>
<dbReference type="Pfam" id="PF05254">
    <property type="entry name" value="UPF0203"/>
    <property type="match status" value="1"/>
</dbReference>
<dbReference type="STRING" id="224129.A0A1W4XEP7"/>
<keyword evidence="2" id="KW-1015">Disulfide bond</keyword>